<name>A0A5B9DY92_9GAMM</name>
<proteinExistence type="predicted"/>
<evidence type="ECO:0000313" key="2">
    <source>
        <dbReference type="Proteomes" id="UP000321807"/>
    </source>
</evidence>
<sequence>MSMKTLEQVRDKLRNTAKFERDAHMPRNADSWDEMADALDAHLAGMGEPVATICDGWGLRFVGSTPIAEVARKHGLKIGDALYTAPPIDIDAVRKVIHELRTYDPSGDEYQGRHIHWHWADKLEAAVKGEARNGRG</sequence>
<gene>
    <name evidence="1" type="ORF">CS053_08560</name>
</gene>
<evidence type="ECO:0000313" key="1">
    <source>
        <dbReference type="EMBL" id="QEE24548.1"/>
    </source>
</evidence>
<dbReference type="RefSeq" id="WP_147627140.1">
    <property type="nucleotide sequence ID" value="NZ_CP042807.1"/>
</dbReference>
<dbReference type="KEGG" id="rgl:CS053_08560"/>
<reference evidence="1 2" key="1">
    <citation type="submission" date="2019-08" db="EMBL/GenBank/DDBJ databases">
        <title>Complete genome sequence of Rhodanobacter glycinis strain T01E-68 isolated from tomato root.</title>
        <authorList>
            <person name="Weon H.-Y."/>
            <person name="Lee S.A."/>
        </authorList>
    </citation>
    <scope>NUCLEOTIDE SEQUENCE [LARGE SCALE GENOMIC DNA]</scope>
    <source>
        <strain evidence="1 2">T01E-68</strain>
    </source>
</reference>
<dbReference type="EMBL" id="CP042807">
    <property type="protein sequence ID" value="QEE24548.1"/>
    <property type="molecule type" value="Genomic_DNA"/>
</dbReference>
<accession>A0A5B9DY92</accession>
<dbReference type="AlphaFoldDB" id="A0A5B9DY92"/>
<organism evidence="1 2">
    <name type="scientific">Rhodanobacter glycinis</name>
    <dbReference type="NCBI Taxonomy" id="582702"/>
    <lineage>
        <taxon>Bacteria</taxon>
        <taxon>Pseudomonadati</taxon>
        <taxon>Pseudomonadota</taxon>
        <taxon>Gammaproteobacteria</taxon>
        <taxon>Lysobacterales</taxon>
        <taxon>Rhodanobacteraceae</taxon>
        <taxon>Rhodanobacter</taxon>
    </lineage>
</organism>
<dbReference type="Proteomes" id="UP000321807">
    <property type="component" value="Chromosome"/>
</dbReference>
<protein>
    <submittedName>
        <fullName evidence="1">Uncharacterized protein</fullName>
    </submittedName>
</protein>